<dbReference type="Gene3D" id="3.90.480.20">
    <property type="match status" value="1"/>
</dbReference>
<accession>A0A0S4VIS1</accession>
<evidence type="ECO:0000259" key="9">
    <source>
        <dbReference type="Pfam" id="PF03460"/>
    </source>
</evidence>
<evidence type="ECO:0000256" key="3">
    <source>
        <dbReference type="ARBA" id="ARBA00022485"/>
    </source>
</evidence>
<sequence>MKDLTPEVFRRQVDEQWRPIRGGPDTVTEAFVDSVAARFTVSPYDAQAANDPDDTAALAEANPSFRRWLRGNVHPHRVPGYVAVTASLKAPGRAPGDITAEQMETMADLADRYGFGELRVSHEQNLILADVRRSGLFALWQDLGAAGLATPNIGKITNIIACPGGDFCALANAVSIPLAQAIHARFDDLDHVHDIGELDLNISGCINACGHHHIGHIGILGVDKAGEAWYQITLGGRQNGAGGPEGSDSPAAIGRIIGPSFAQAQVPDVIERLIDTYLAHRDSDAERFVDVVGRIGIEPFQAAVYPDAAIAARRSHAEVAHGGA</sequence>
<dbReference type="GO" id="GO:0009337">
    <property type="term" value="C:sulfite reductase complex (NADPH)"/>
    <property type="evidence" value="ECO:0007669"/>
    <property type="project" value="TreeGrafter"/>
</dbReference>
<organism evidence="10">
    <name type="scientific">Ralstonia solanacearum</name>
    <name type="common">Pseudomonas solanacearum</name>
    <dbReference type="NCBI Taxonomy" id="305"/>
    <lineage>
        <taxon>Bacteria</taxon>
        <taxon>Pseudomonadati</taxon>
        <taxon>Pseudomonadota</taxon>
        <taxon>Betaproteobacteria</taxon>
        <taxon>Burkholderiales</taxon>
        <taxon>Burkholderiaceae</taxon>
        <taxon>Ralstonia</taxon>
        <taxon>Ralstonia solanacearum species complex</taxon>
    </lineage>
</organism>
<keyword evidence="3" id="KW-0004">4Fe-4S</keyword>
<dbReference type="InterPro" id="IPR006067">
    <property type="entry name" value="NO2/SO3_Rdtase_4Fe4S_dom"/>
</dbReference>
<keyword evidence="5 10" id="KW-0560">Oxidoreductase</keyword>
<reference evidence="10" key="1">
    <citation type="submission" date="2015-10" db="EMBL/GenBank/DDBJ databases">
        <authorList>
            <person name="Gilbert D.G."/>
        </authorList>
    </citation>
    <scope>NUCLEOTIDE SEQUENCE</scope>
    <source>
        <strain evidence="10">Phyl III-seqv23</strain>
    </source>
</reference>
<evidence type="ECO:0000256" key="1">
    <source>
        <dbReference type="ARBA" id="ARBA00001929"/>
    </source>
</evidence>
<dbReference type="Gene3D" id="3.30.413.10">
    <property type="entry name" value="Sulfite Reductase Hemoprotein, domain 1"/>
    <property type="match status" value="1"/>
</dbReference>
<dbReference type="InterPro" id="IPR036136">
    <property type="entry name" value="Nit/Sulf_reduc_fer-like_dom_sf"/>
</dbReference>
<evidence type="ECO:0000256" key="6">
    <source>
        <dbReference type="ARBA" id="ARBA00023004"/>
    </source>
</evidence>
<dbReference type="InterPro" id="IPR045854">
    <property type="entry name" value="NO2/SO3_Rdtase_4Fe4S_sf"/>
</dbReference>
<evidence type="ECO:0000256" key="4">
    <source>
        <dbReference type="ARBA" id="ARBA00022723"/>
    </source>
</evidence>
<gene>
    <name evidence="10" type="ORF">TD1301_v1_940025</name>
</gene>
<dbReference type="GO" id="GO:0050311">
    <property type="term" value="F:sulfite reductase (ferredoxin) activity"/>
    <property type="evidence" value="ECO:0007669"/>
    <property type="project" value="TreeGrafter"/>
</dbReference>
<comment type="cofactor">
    <cofactor evidence="1">
        <name>siroheme</name>
        <dbReference type="ChEBI" id="CHEBI:60052"/>
    </cofactor>
</comment>
<dbReference type="EC" id="1.8.1.2" evidence="10"/>
<keyword evidence="7" id="KW-0411">Iron-sulfur</keyword>
<evidence type="ECO:0000256" key="2">
    <source>
        <dbReference type="ARBA" id="ARBA00001966"/>
    </source>
</evidence>
<comment type="cofactor">
    <cofactor evidence="2">
        <name>[4Fe-4S] cluster</name>
        <dbReference type="ChEBI" id="CHEBI:49883"/>
    </cofactor>
</comment>
<evidence type="ECO:0000259" key="8">
    <source>
        <dbReference type="Pfam" id="PF01077"/>
    </source>
</evidence>
<proteinExistence type="predicted"/>
<dbReference type="GO" id="GO:0020037">
    <property type="term" value="F:heme binding"/>
    <property type="evidence" value="ECO:0007669"/>
    <property type="project" value="InterPro"/>
</dbReference>
<protein>
    <submittedName>
        <fullName evidence="10">Putative sulfite reductase oxidoreductase protein</fullName>
        <ecNumber evidence="10">1.8.1.2</ecNumber>
    </submittedName>
</protein>
<dbReference type="PANTHER" id="PTHR11493">
    <property type="entry name" value="SULFITE REDUCTASE [NADPH] SUBUNIT BETA-RELATED"/>
    <property type="match status" value="1"/>
</dbReference>
<evidence type="ECO:0000256" key="7">
    <source>
        <dbReference type="ARBA" id="ARBA00023014"/>
    </source>
</evidence>
<dbReference type="GO" id="GO:0004783">
    <property type="term" value="F:sulfite reductase (NADPH) activity"/>
    <property type="evidence" value="ECO:0007669"/>
    <property type="project" value="UniProtKB-EC"/>
</dbReference>
<name>A0A0S4VIS1_RALSL</name>
<dbReference type="GO" id="GO:0046872">
    <property type="term" value="F:metal ion binding"/>
    <property type="evidence" value="ECO:0007669"/>
    <property type="project" value="UniProtKB-KW"/>
</dbReference>
<dbReference type="Pfam" id="PF03460">
    <property type="entry name" value="NIR_SIR_ferr"/>
    <property type="match status" value="1"/>
</dbReference>
<evidence type="ECO:0000256" key="5">
    <source>
        <dbReference type="ARBA" id="ARBA00023002"/>
    </source>
</evidence>
<dbReference type="SUPFAM" id="SSF55124">
    <property type="entry name" value="Nitrite/Sulfite reductase N-terminal domain-like"/>
    <property type="match status" value="1"/>
</dbReference>
<dbReference type="Pfam" id="PF01077">
    <property type="entry name" value="NIR_SIR"/>
    <property type="match status" value="1"/>
</dbReference>
<dbReference type="EMBL" id="LN899825">
    <property type="protein sequence ID" value="CUV34502.1"/>
    <property type="molecule type" value="Genomic_DNA"/>
</dbReference>
<dbReference type="InterPro" id="IPR045169">
    <property type="entry name" value="NO2/SO3_Rdtase_4Fe4S_prot"/>
</dbReference>
<keyword evidence="4" id="KW-0479">Metal-binding</keyword>
<feature type="domain" description="Nitrite/Sulfite reductase ferredoxin-like" evidence="9">
    <location>
        <begin position="75"/>
        <end position="145"/>
    </location>
</feature>
<dbReference type="InterPro" id="IPR005117">
    <property type="entry name" value="NiRdtase/SiRdtase_haem-b_fer"/>
</dbReference>
<feature type="domain" description="Nitrite/sulphite reductase 4Fe-4S" evidence="8">
    <location>
        <begin position="155"/>
        <end position="304"/>
    </location>
</feature>
<dbReference type="PANTHER" id="PTHR11493:SF47">
    <property type="entry name" value="SULFITE REDUCTASE [NADPH] SUBUNIT BETA"/>
    <property type="match status" value="1"/>
</dbReference>
<keyword evidence="6" id="KW-0408">Iron</keyword>
<dbReference type="SUPFAM" id="SSF56014">
    <property type="entry name" value="Nitrite and sulphite reductase 4Fe-4S domain-like"/>
    <property type="match status" value="1"/>
</dbReference>
<evidence type="ECO:0000313" key="10">
    <source>
        <dbReference type="EMBL" id="CUV34502.1"/>
    </source>
</evidence>
<dbReference type="GO" id="GO:0000103">
    <property type="term" value="P:sulfate assimilation"/>
    <property type="evidence" value="ECO:0007669"/>
    <property type="project" value="TreeGrafter"/>
</dbReference>
<dbReference type="GO" id="GO:0051539">
    <property type="term" value="F:4 iron, 4 sulfur cluster binding"/>
    <property type="evidence" value="ECO:0007669"/>
    <property type="project" value="UniProtKB-KW"/>
</dbReference>
<dbReference type="AlphaFoldDB" id="A0A0S4VIS1"/>